<dbReference type="InterPro" id="IPR013530">
    <property type="entry name" value="PAD_C"/>
</dbReference>
<proteinExistence type="predicted"/>
<feature type="domain" description="Protein-arginine deiminase C-terminal" evidence="1">
    <location>
        <begin position="388"/>
        <end position="751"/>
    </location>
</feature>
<dbReference type="RefSeq" id="WP_264322592.1">
    <property type="nucleotide sequence ID" value="NZ_JADEXN010000355.1"/>
</dbReference>
<protein>
    <submittedName>
        <fullName evidence="2">Protein-arginine deiminase</fullName>
    </submittedName>
</protein>
<keyword evidence="3" id="KW-1185">Reference proteome</keyword>
<organism evidence="2 3">
    <name type="scientific">Zarconia navalis LEGE 11467</name>
    <dbReference type="NCBI Taxonomy" id="1828826"/>
    <lineage>
        <taxon>Bacteria</taxon>
        <taxon>Bacillati</taxon>
        <taxon>Cyanobacteriota</taxon>
        <taxon>Cyanophyceae</taxon>
        <taxon>Oscillatoriophycideae</taxon>
        <taxon>Oscillatoriales</taxon>
        <taxon>Oscillatoriales incertae sedis</taxon>
        <taxon>Zarconia</taxon>
        <taxon>Zarconia navalis</taxon>
    </lineage>
</organism>
<evidence type="ECO:0000313" key="3">
    <source>
        <dbReference type="Proteomes" id="UP000621799"/>
    </source>
</evidence>
<comment type="caution">
    <text evidence="2">The sequence shown here is derived from an EMBL/GenBank/DDBJ whole genome shotgun (WGS) entry which is preliminary data.</text>
</comment>
<name>A0A928ZB92_9CYAN</name>
<evidence type="ECO:0000313" key="2">
    <source>
        <dbReference type="EMBL" id="MBE9042431.1"/>
    </source>
</evidence>
<dbReference type="Gene3D" id="3.75.10.10">
    <property type="entry name" value="L-arginine/glycine Amidinotransferase, Chain A"/>
    <property type="match status" value="1"/>
</dbReference>
<dbReference type="GO" id="GO:0005509">
    <property type="term" value="F:calcium ion binding"/>
    <property type="evidence" value="ECO:0007669"/>
    <property type="project" value="InterPro"/>
</dbReference>
<reference evidence="2" key="1">
    <citation type="submission" date="2020-10" db="EMBL/GenBank/DDBJ databases">
        <authorList>
            <person name="Castelo-Branco R."/>
            <person name="Eusebio N."/>
            <person name="Adriana R."/>
            <person name="Vieira A."/>
            <person name="Brugerolle De Fraissinette N."/>
            <person name="Rezende De Castro R."/>
            <person name="Schneider M.P."/>
            <person name="Vasconcelos V."/>
            <person name="Leao P.N."/>
        </authorList>
    </citation>
    <scope>NUCLEOTIDE SEQUENCE</scope>
    <source>
        <strain evidence="2">LEGE 11467</strain>
    </source>
</reference>
<dbReference type="InterPro" id="IPR036556">
    <property type="entry name" value="PAD_central_sf"/>
</dbReference>
<gene>
    <name evidence="2" type="ORF">IQ235_16795</name>
</gene>
<dbReference type="Pfam" id="PF03068">
    <property type="entry name" value="PAD"/>
    <property type="match status" value="1"/>
</dbReference>
<dbReference type="AlphaFoldDB" id="A0A928ZB92"/>
<dbReference type="Proteomes" id="UP000621799">
    <property type="component" value="Unassembled WGS sequence"/>
</dbReference>
<dbReference type="SUPFAM" id="SSF55909">
    <property type="entry name" value="Pentein"/>
    <property type="match status" value="1"/>
</dbReference>
<dbReference type="SUPFAM" id="SSF110083">
    <property type="entry name" value="Peptidylarginine deiminase Pad4, middle domain"/>
    <property type="match status" value="1"/>
</dbReference>
<dbReference type="GO" id="GO:0004668">
    <property type="term" value="F:protein-arginine deiminase activity"/>
    <property type="evidence" value="ECO:0007669"/>
    <property type="project" value="InterPro"/>
</dbReference>
<dbReference type="PANTHER" id="PTHR10837">
    <property type="entry name" value="PEPTIDYLARGININE DEIMINASE"/>
    <property type="match status" value="1"/>
</dbReference>
<dbReference type="PANTHER" id="PTHR10837:SF8">
    <property type="entry name" value="PROTEIN-ARGININE DEIMINASE"/>
    <property type="match status" value="1"/>
</dbReference>
<dbReference type="Gene3D" id="2.60.40.1700">
    <property type="entry name" value="Protein-arginine deiminase, central domain"/>
    <property type="match status" value="1"/>
</dbReference>
<dbReference type="GO" id="GO:0005737">
    <property type="term" value="C:cytoplasm"/>
    <property type="evidence" value="ECO:0007669"/>
    <property type="project" value="InterPro"/>
</dbReference>
<dbReference type="EMBL" id="JADEXN010000355">
    <property type="protein sequence ID" value="MBE9042431.1"/>
    <property type="molecule type" value="Genomic_DNA"/>
</dbReference>
<sequence>MRGDRNARLWQILRQWTDRHILPVRIPSGAIVRLNPYQQWQRYGAIALAGTIGILLLGEGSRPRPALSPPAPCGWLAALDPPLPNLGSADSVDALYRIRERLDLEIDRCVGNLKLTEFAPQVLEVQTLEVQQESFERHRQAVDDRLEMEAQARQIWDETMVIAQSAIGVGKEAKLDRSQTPEDAIEIWRQTQSLWQQTLDSLDRIPDESILAPYKAAKTTEYRGYLAVVTNKLEIAQLATGFVFYGDTNRDGVADDLDYPGRQLWSLESGALMLFNNDDDDGDRVPDWEDTRVNGSEDEADLAIVRLQTVAGFKDSQIVLTADVNSREYVNVFQQVEGEWKPIDLTGNEPIVEDREIILGVEAKQFAYRNWNGILRLEATATKNGTTIAADRVQIRVSPWILSPNTAPTEEFFVSALGINREFVEQIKAIVPQTGAKLKVVPQGPTWMQDTMEIGYVQFPKANALKTVPSVLQGNRSIGLDRYPKSLLGKNFGWFKIGQPRPVPAGNGLPDWYGNLEVTPPLPNYPLGRIYYGQSGDVGMHPEVLEFVKAQEIQGPPVAIDTSWLLIRHVDEILSFIPTPDGGHLVMVASPEAGVNLLRELAEQGYGDRIINRGLSTQITIDAALANTNLVEHNLKIQRDYIDPTIEQLKREFQLDDSQIIQLPEMYTTFGAAWSPSTVNSVMVNGQLLVSDPRGAIVDDVDYSQKRFRQLIAASGLQVHFLNDRSYHEMRGNTHCATNTTRKAKTQPFWERLSGNGQLAMEN</sequence>
<accession>A0A928ZB92</accession>
<dbReference type="InterPro" id="IPR004303">
    <property type="entry name" value="PAD"/>
</dbReference>
<evidence type="ECO:0000259" key="1">
    <source>
        <dbReference type="Pfam" id="PF03068"/>
    </source>
</evidence>